<comment type="function">
    <text evidence="5">Catalyzes the deamination of 5-methylthioadenosine and S-adenosyl-L-homocysteine into 5-methylthioinosine and S-inosyl-L-homocysteine, respectively. Is also able to deaminate adenosine.</text>
</comment>
<dbReference type="InterPro" id="IPR050287">
    <property type="entry name" value="MTA/SAH_deaminase"/>
</dbReference>
<feature type="binding site" evidence="5">
    <location>
        <position position="306"/>
    </location>
    <ligand>
        <name>substrate</name>
    </ligand>
</feature>
<gene>
    <name evidence="5" type="primary">mtaD</name>
    <name evidence="7" type="ORF">SAHL_05210</name>
</gene>
<dbReference type="GO" id="GO:0050270">
    <property type="term" value="F:S-adenosylhomocysteine deaminase activity"/>
    <property type="evidence" value="ECO:0007669"/>
    <property type="project" value="UniProtKB-UniRule"/>
</dbReference>
<keyword evidence="3 5" id="KW-0378">Hydrolase</keyword>
<comment type="similarity">
    <text evidence="5">Belongs to the metallo-dependent hydrolases superfamily. MTA/SAH deaminase family.</text>
</comment>
<dbReference type="EMBL" id="AYKF01000066">
    <property type="protein sequence ID" value="ROO32415.1"/>
    <property type="molecule type" value="Genomic_DNA"/>
</dbReference>
<evidence type="ECO:0000256" key="2">
    <source>
        <dbReference type="ARBA" id="ARBA00022723"/>
    </source>
</evidence>
<feature type="domain" description="Amidohydrolase-related" evidence="6">
    <location>
        <begin position="60"/>
        <end position="411"/>
    </location>
</feature>
<accession>A0A423Q1R9</accession>
<dbReference type="Gene3D" id="2.30.40.10">
    <property type="entry name" value="Urease, subunit C, domain 1"/>
    <property type="match status" value="1"/>
</dbReference>
<feature type="binding site" evidence="5">
    <location>
        <position position="306"/>
    </location>
    <ligand>
        <name>Zn(2+)</name>
        <dbReference type="ChEBI" id="CHEBI:29105"/>
    </ligand>
</feature>
<dbReference type="HAMAP" id="MF_01281">
    <property type="entry name" value="MTA_SAH_deamin"/>
    <property type="match status" value="1"/>
</dbReference>
<dbReference type="EC" id="3.5.4.31" evidence="5"/>
<dbReference type="InterPro" id="IPR011059">
    <property type="entry name" value="Metal-dep_hydrolase_composite"/>
</dbReference>
<dbReference type="InterPro" id="IPR032466">
    <property type="entry name" value="Metal_Hydrolase"/>
</dbReference>
<organism evidence="7 8">
    <name type="scientific">Salinisphaera orenii YIM 95161</name>
    <dbReference type="NCBI Taxonomy" id="1051139"/>
    <lineage>
        <taxon>Bacteria</taxon>
        <taxon>Pseudomonadati</taxon>
        <taxon>Pseudomonadota</taxon>
        <taxon>Gammaproteobacteria</taxon>
        <taxon>Salinisphaerales</taxon>
        <taxon>Salinisphaeraceae</taxon>
        <taxon>Salinisphaera</taxon>
    </lineage>
</organism>
<dbReference type="PANTHER" id="PTHR43794:SF11">
    <property type="entry name" value="AMIDOHYDROLASE-RELATED DOMAIN-CONTAINING PROTEIN"/>
    <property type="match status" value="1"/>
</dbReference>
<keyword evidence="4 5" id="KW-0862">Zinc</keyword>
<dbReference type="Gene3D" id="3.20.20.140">
    <property type="entry name" value="Metal-dependent hydrolases"/>
    <property type="match status" value="1"/>
</dbReference>
<feature type="binding site" evidence="5">
    <location>
        <position position="221"/>
    </location>
    <ligand>
        <name>substrate</name>
    </ligand>
</feature>
<evidence type="ECO:0000256" key="3">
    <source>
        <dbReference type="ARBA" id="ARBA00022801"/>
    </source>
</evidence>
<evidence type="ECO:0000313" key="7">
    <source>
        <dbReference type="EMBL" id="ROO32415.1"/>
    </source>
</evidence>
<feature type="binding site" evidence="5">
    <location>
        <position position="98"/>
    </location>
    <ligand>
        <name>substrate</name>
    </ligand>
</feature>
<dbReference type="OrthoDB" id="9807210at2"/>
<dbReference type="GO" id="GO:0090614">
    <property type="term" value="F:5'-methylthioadenosine deaminase activity"/>
    <property type="evidence" value="ECO:0007669"/>
    <property type="project" value="UniProtKB-UniRule"/>
</dbReference>
<evidence type="ECO:0000256" key="1">
    <source>
        <dbReference type="ARBA" id="ARBA00006745"/>
    </source>
</evidence>
<feature type="binding site" evidence="5">
    <location>
        <position position="71"/>
    </location>
    <ligand>
        <name>Zn(2+)</name>
        <dbReference type="ChEBI" id="CHEBI:29105"/>
    </ligand>
</feature>
<proteinExistence type="inferred from homology"/>
<dbReference type="AlphaFoldDB" id="A0A423Q1R9"/>
<sequence>MTPIDTLILARRVVPVAGPTRVLEDHAVAVHHGHIEAVVPAAEARERFEPAEVVELDDHVLLPGFINAHTHAAMNLMRGIANDMPLMPWLTEHIWPIESAFMSPGFVAEGTDLAMAEMLRSGTTCFNDMYFFPDVVAERVDAAGMRAAVGMIVIDFPTVWAANAAEYLDKGLAVRDAWRGHERITPVFAPHAPYTVSDEPLEKIRTYADEMDLRVHMHVHETAFEVNDALEKTGERPLARLDRLGLLTPNFLAVHMTQLTDDEIDHCAHTGVHVLHSPESNLKLASGLCPVQRLIDAGVNVALGTDGAASNNDLDMIGEMRTAAFSGKLAGARPDAAAVSADTALEMATLGGARALGLDEITGSIEPGKAADLCAVDLSAIETAPMFDPVAAVVYNASRERVTDTWVAGRRLLADRRLTTLDEAQLLDTAARWRDTLAGHARQPAARRSAE</sequence>
<dbReference type="EC" id="3.5.4.28" evidence="5"/>
<dbReference type="GO" id="GO:0046872">
    <property type="term" value="F:metal ion binding"/>
    <property type="evidence" value="ECO:0007669"/>
    <property type="project" value="UniProtKB-KW"/>
</dbReference>
<dbReference type="FunFam" id="3.20.20.140:FF:000014">
    <property type="entry name" value="5-methylthioadenosine/S-adenosylhomocysteine deaminase"/>
    <property type="match status" value="1"/>
</dbReference>
<dbReference type="SUPFAM" id="SSF51338">
    <property type="entry name" value="Composite domain of metallo-dependent hydrolases"/>
    <property type="match status" value="1"/>
</dbReference>
<feature type="binding site" evidence="5">
    <location>
        <position position="218"/>
    </location>
    <ligand>
        <name>Zn(2+)</name>
        <dbReference type="ChEBI" id="CHEBI:29105"/>
    </ligand>
</feature>
<evidence type="ECO:0000256" key="4">
    <source>
        <dbReference type="ARBA" id="ARBA00022833"/>
    </source>
</evidence>
<dbReference type="Pfam" id="PF01979">
    <property type="entry name" value="Amidohydro_1"/>
    <property type="match status" value="1"/>
</dbReference>
<reference evidence="7 8" key="1">
    <citation type="submission" date="2013-10" db="EMBL/GenBank/DDBJ databases">
        <title>Salinisphaera halophila YIM 95161 Genome Sequencing.</title>
        <authorList>
            <person name="Lai Q."/>
            <person name="Li C."/>
            <person name="Shao Z."/>
        </authorList>
    </citation>
    <scope>NUCLEOTIDE SEQUENCE [LARGE SCALE GENOMIC DNA]</scope>
    <source>
        <strain evidence="7 8">YIM 95161</strain>
    </source>
</reference>
<dbReference type="CDD" id="cd01298">
    <property type="entry name" value="ATZ_TRZ_like"/>
    <property type="match status" value="1"/>
</dbReference>
<evidence type="ECO:0000313" key="8">
    <source>
        <dbReference type="Proteomes" id="UP000285123"/>
    </source>
</evidence>
<dbReference type="NCBIfam" id="NF006549">
    <property type="entry name" value="PRK09045.1"/>
    <property type="match status" value="1"/>
</dbReference>
<evidence type="ECO:0000256" key="5">
    <source>
        <dbReference type="HAMAP-Rule" id="MF_01281"/>
    </source>
</evidence>
<comment type="caution">
    <text evidence="7">The sequence shown here is derived from an EMBL/GenBank/DDBJ whole genome shotgun (WGS) entry which is preliminary data.</text>
</comment>
<keyword evidence="2 5" id="KW-0479">Metal-binding</keyword>
<comment type="similarity">
    <text evidence="1">Belongs to the metallo-dependent hydrolases superfamily. ATZ/TRZ family.</text>
</comment>
<evidence type="ECO:0000259" key="6">
    <source>
        <dbReference type="Pfam" id="PF01979"/>
    </source>
</evidence>
<name>A0A423Q1R9_9GAMM</name>
<comment type="catalytic activity">
    <reaction evidence="5">
        <text>S-methyl-5'-thioadenosine + H2O + H(+) = S-methyl-5'-thioinosine + NH4(+)</text>
        <dbReference type="Rhea" id="RHEA:25025"/>
        <dbReference type="ChEBI" id="CHEBI:15377"/>
        <dbReference type="ChEBI" id="CHEBI:15378"/>
        <dbReference type="ChEBI" id="CHEBI:17509"/>
        <dbReference type="ChEBI" id="CHEBI:28938"/>
        <dbReference type="ChEBI" id="CHEBI:48595"/>
        <dbReference type="EC" id="3.5.4.31"/>
    </reaction>
</comment>
<feature type="binding site" evidence="5">
    <location>
        <position position="69"/>
    </location>
    <ligand>
        <name>Zn(2+)</name>
        <dbReference type="ChEBI" id="CHEBI:29105"/>
    </ligand>
</feature>
<dbReference type="RefSeq" id="WP_123590340.1">
    <property type="nucleotide sequence ID" value="NZ_AYKF01000066.1"/>
</dbReference>
<protein>
    <recommendedName>
        <fullName evidence="5">5-methylthioadenosine/S-adenosylhomocysteine deaminase</fullName>
        <shortName evidence="5">MTA/SAH deaminase</shortName>
        <ecNumber evidence="5">3.5.4.28</ecNumber>
        <ecNumber evidence="5">3.5.4.31</ecNumber>
    </recommendedName>
</protein>
<dbReference type="InterPro" id="IPR006680">
    <property type="entry name" value="Amidohydro-rel"/>
</dbReference>
<dbReference type="PANTHER" id="PTHR43794">
    <property type="entry name" value="AMINOHYDROLASE SSNA-RELATED"/>
    <property type="match status" value="1"/>
</dbReference>
<dbReference type="InterPro" id="IPR023512">
    <property type="entry name" value="Deaminase_MtaD/DadD"/>
</dbReference>
<feature type="binding site" evidence="5">
    <location>
        <position position="191"/>
    </location>
    <ligand>
        <name>substrate</name>
    </ligand>
</feature>
<comment type="caution">
    <text evidence="5">Lacks conserved residue(s) required for the propagation of feature annotation.</text>
</comment>
<dbReference type="Proteomes" id="UP000285123">
    <property type="component" value="Unassembled WGS sequence"/>
</dbReference>
<dbReference type="SUPFAM" id="SSF51556">
    <property type="entry name" value="Metallo-dependent hydrolases"/>
    <property type="match status" value="1"/>
</dbReference>
<comment type="cofactor">
    <cofactor evidence="5">
        <name>Zn(2+)</name>
        <dbReference type="ChEBI" id="CHEBI:29105"/>
    </cofactor>
    <text evidence="5">Binds 1 zinc ion per subunit.</text>
</comment>
<comment type="catalytic activity">
    <reaction evidence="5">
        <text>S-adenosyl-L-homocysteine + H2O + H(+) = S-inosyl-L-homocysteine + NH4(+)</text>
        <dbReference type="Rhea" id="RHEA:20716"/>
        <dbReference type="ChEBI" id="CHEBI:15377"/>
        <dbReference type="ChEBI" id="CHEBI:15378"/>
        <dbReference type="ChEBI" id="CHEBI:28938"/>
        <dbReference type="ChEBI" id="CHEBI:57856"/>
        <dbReference type="ChEBI" id="CHEBI:57985"/>
        <dbReference type="EC" id="3.5.4.28"/>
    </reaction>
</comment>